<dbReference type="OrthoDB" id="407658at2759"/>
<dbReference type="InterPro" id="IPR029044">
    <property type="entry name" value="Nucleotide-diphossugar_trans"/>
</dbReference>
<protein>
    <submittedName>
        <fullName evidence="4">Glycosyltransferase family 34 protein</fullName>
    </submittedName>
</protein>
<dbReference type="Gene3D" id="3.90.550.10">
    <property type="entry name" value="Spore Coat Polysaccharide Biosynthesis Protein SpsA, Chain A"/>
    <property type="match status" value="1"/>
</dbReference>
<dbReference type="PANTHER" id="PTHR31306:SF8">
    <property type="entry name" value="GLYCOSYLTRANSFERASE FAMILY 34 PROTEIN"/>
    <property type="match status" value="1"/>
</dbReference>
<comment type="similarity">
    <text evidence="1">Belongs to the glycosyltransferase 34 family.</text>
</comment>
<dbReference type="InterPro" id="IPR008630">
    <property type="entry name" value="Glyco_trans_34"/>
</dbReference>
<evidence type="ECO:0000256" key="2">
    <source>
        <dbReference type="ARBA" id="ARBA00022676"/>
    </source>
</evidence>
<dbReference type="GO" id="GO:0000139">
    <property type="term" value="C:Golgi membrane"/>
    <property type="evidence" value="ECO:0007669"/>
    <property type="project" value="TreeGrafter"/>
</dbReference>
<dbReference type="EMBL" id="QGDH01000008">
    <property type="protein sequence ID" value="RAR15762.1"/>
    <property type="molecule type" value="Genomic_DNA"/>
</dbReference>
<keyword evidence="5" id="KW-1185">Reference proteome</keyword>
<evidence type="ECO:0000256" key="1">
    <source>
        <dbReference type="ARBA" id="ARBA00005664"/>
    </source>
</evidence>
<gene>
    <name evidence="4" type="ORF">DDE83_000777</name>
</gene>
<dbReference type="AlphaFoldDB" id="A0A364NER8"/>
<dbReference type="PANTHER" id="PTHR31306">
    <property type="entry name" value="ALPHA-1,6-MANNOSYLTRANSFERASE MNN11-RELATED"/>
    <property type="match status" value="1"/>
</dbReference>
<evidence type="ECO:0000256" key="3">
    <source>
        <dbReference type="ARBA" id="ARBA00022679"/>
    </source>
</evidence>
<organism evidence="4 5">
    <name type="scientific">Stemphylium lycopersici</name>
    <name type="common">Tomato gray leaf spot disease fungus</name>
    <name type="synonym">Thyrospora lycopersici</name>
    <dbReference type="NCBI Taxonomy" id="183478"/>
    <lineage>
        <taxon>Eukaryota</taxon>
        <taxon>Fungi</taxon>
        <taxon>Dikarya</taxon>
        <taxon>Ascomycota</taxon>
        <taxon>Pezizomycotina</taxon>
        <taxon>Dothideomycetes</taxon>
        <taxon>Pleosporomycetidae</taxon>
        <taxon>Pleosporales</taxon>
        <taxon>Pleosporineae</taxon>
        <taxon>Pleosporaceae</taxon>
        <taxon>Stemphylium</taxon>
    </lineage>
</organism>
<sequence length="353" mass="40543">MPERHTKTKTKKKVWRPECSVSPIHSIDAPPAETSSVPSVDYKRLHISYGYTRCMPAFDSKLKELAAERTESCAKHAPFITQETRRVALASITTGKPVEAYQRSIRTQMFHSAVHKSPIHILCEQLMDGAWNKIGFLLNLLMNEMLKPPASRLEWIMWMDRDAIILDPCRPLSAFLPPDTPEFEHINLVTNHDHLGLNAGVFLFRVNDWSIELFNTILAFRNYRPEEDLEFAEQSAMEKVIEGEDWADAVVRVPWYWFNAYPDEVDSVEVFKGGNQPQGLEWFRARKGDFAVHFAGDDGRGGRMLDWLDMLEELGNVWENAGAIRDVTSEIQKYWKDYQNGELTEAQISGEPQ</sequence>
<dbReference type="Pfam" id="PF05637">
    <property type="entry name" value="Glyco_transf_34"/>
    <property type="match status" value="1"/>
</dbReference>
<keyword evidence="3 4" id="KW-0808">Transferase</keyword>
<dbReference type="STRING" id="183478.A0A364NER8"/>
<keyword evidence="2" id="KW-0328">Glycosyltransferase</keyword>
<proteinExistence type="inferred from homology"/>
<dbReference type="GO" id="GO:0016757">
    <property type="term" value="F:glycosyltransferase activity"/>
    <property type="evidence" value="ECO:0007669"/>
    <property type="project" value="UniProtKB-KW"/>
</dbReference>
<comment type="caution">
    <text evidence="4">The sequence shown here is derived from an EMBL/GenBank/DDBJ whole genome shotgun (WGS) entry which is preliminary data.</text>
</comment>
<dbReference type="Proteomes" id="UP000249619">
    <property type="component" value="Unassembled WGS sequence"/>
</dbReference>
<name>A0A364NER8_STELY</name>
<evidence type="ECO:0000313" key="5">
    <source>
        <dbReference type="Proteomes" id="UP000249619"/>
    </source>
</evidence>
<reference evidence="5" key="1">
    <citation type="submission" date="2018-05" db="EMBL/GenBank/DDBJ databases">
        <title>Draft genome sequence of Stemphylium lycopersici strain CIDEFI 213.</title>
        <authorList>
            <person name="Medina R."/>
            <person name="Franco M.E.E."/>
            <person name="Lucentini C.G."/>
            <person name="Saparrat M.C.N."/>
            <person name="Balatti P.A."/>
        </authorList>
    </citation>
    <scope>NUCLEOTIDE SEQUENCE [LARGE SCALE GENOMIC DNA]</scope>
    <source>
        <strain evidence="5">CIDEFI 213</strain>
    </source>
</reference>
<dbReference type="SUPFAM" id="SSF53448">
    <property type="entry name" value="Nucleotide-diphospho-sugar transferases"/>
    <property type="match status" value="1"/>
</dbReference>
<accession>A0A364NER8</accession>
<evidence type="ECO:0000313" key="4">
    <source>
        <dbReference type="EMBL" id="RAR15762.1"/>
    </source>
</evidence>
<dbReference type="GO" id="GO:0006487">
    <property type="term" value="P:protein N-linked glycosylation"/>
    <property type="evidence" value="ECO:0007669"/>
    <property type="project" value="TreeGrafter"/>
</dbReference>